<accession>A0ABQ8K5W5</accession>
<evidence type="ECO:0000313" key="2">
    <source>
        <dbReference type="EMBL" id="KAH9832348.1"/>
    </source>
</evidence>
<feature type="compositionally biased region" description="Basic and acidic residues" evidence="1">
    <location>
        <begin position="8"/>
        <end position="26"/>
    </location>
</feature>
<sequence length="359" mass="40860">MGRKARHLTLDEKKAAKCEQQKKYAQSDRGRVRKAVQNKRAYTARKGNIIPSPFHRVIPGIAQDILRLARRPCPLSTAQDPEAPEDLGLWTTPYILEVPEAYEEADTEWGEMDDFFREKPAELQDMAAFERSLHAHQFACLKEAGLARVRQWSDCVDKEAVVTYWNGELSARLRAWEDMNADDRARGNIGQLVWDIGREWAAKIVCTLKVEIDLMVTPEDEYTQAIDIMVKRRRGRDGLETLLLDDDDDDREATARNRRRPAPTAPPQEEVYRRIDYASSTAHVSARTTYMSVAASSASHERPSATKPSDATLHSVFGDLDLGDDPDEPFETMQIEFFHDIADFVDEHVKRKRTAGVSM</sequence>
<keyword evidence="3" id="KW-1185">Reference proteome</keyword>
<organism evidence="2 3">
    <name type="scientific">Rhodofomes roseus</name>
    <dbReference type="NCBI Taxonomy" id="34475"/>
    <lineage>
        <taxon>Eukaryota</taxon>
        <taxon>Fungi</taxon>
        <taxon>Dikarya</taxon>
        <taxon>Basidiomycota</taxon>
        <taxon>Agaricomycotina</taxon>
        <taxon>Agaricomycetes</taxon>
        <taxon>Polyporales</taxon>
        <taxon>Rhodofomes</taxon>
    </lineage>
</organism>
<gene>
    <name evidence="2" type="ORF">C8Q71DRAFT_861236</name>
</gene>
<dbReference type="RefSeq" id="XP_047775367.1">
    <property type="nucleotide sequence ID" value="XM_047927877.1"/>
</dbReference>
<dbReference type="EMBL" id="JADCUA010000022">
    <property type="protein sequence ID" value="KAH9832348.1"/>
    <property type="molecule type" value="Genomic_DNA"/>
</dbReference>
<evidence type="ECO:0000313" key="3">
    <source>
        <dbReference type="Proteomes" id="UP000814176"/>
    </source>
</evidence>
<dbReference type="Proteomes" id="UP000814176">
    <property type="component" value="Unassembled WGS sequence"/>
</dbReference>
<feature type="region of interest" description="Disordered" evidence="1">
    <location>
        <begin position="242"/>
        <end position="269"/>
    </location>
</feature>
<dbReference type="GeneID" id="72008609"/>
<name>A0ABQ8K5W5_9APHY</name>
<protein>
    <submittedName>
        <fullName evidence="2">Uncharacterized protein</fullName>
    </submittedName>
</protein>
<feature type="region of interest" description="Disordered" evidence="1">
    <location>
        <begin position="1"/>
        <end position="26"/>
    </location>
</feature>
<proteinExistence type="predicted"/>
<reference evidence="2 3" key="1">
    <citation type="journal article" date="2021" name="Environ. Microbiol.">
        <title>Gene family expansions and transcriptome signatures uncover fungal adaptations to wood decay.</title>
        <authorList>
            <person name="Hage H."/>
            <person name="Miyauchi S."/>
            <person name="Viragh M."/>
            <person name="Drula E."/>
            <person name="Min B."/>
            <person name="Chaduli D."/>
            <person name="Navarro D."/>
            <person name="Favel A."/>
            <person name="Norest M."/>
            <person name="Lesage-Meessen L."/>
            <person name="Balint B."/>
            <person name="Merenyi Z."/>
            <person name="de Eugenio L."/>
            <person name="Morin E."/>
            <person name="Martinez A.T."/>
            <person name="Baldrian P."/>
            <person name="Stursova M."/>
            <person name="Martinez M.J."/>
            <person name="Novotny C."/>
            <person name="Magnuson J.K."/>
            <person name="Spatafora J.W."/>
            <person name="Maurice S."/>
            <person name="Pangilinan J."/>
            <person name="Andreopoulos W."/>
            <person name="LaButti K."/>
            <person name="Hundley H."/>
            <person name="Na H."/>
            <person name="Kuo A."/>
            <person name="Barry K."/>
            <person name="Lipzen A."/>
            <person name="Henrissat B."/>
            <person name="Riley R."/>
            <person name="Ahrendt S."/>
            <person name="Nagy L.G."/>
            <person name="Grigoriev I.V."/>
            <person name="Martin F."/>
            <person name="Rosso M.N."/>
        </authorList>
    </citation>
    <scope>NUCLEOTIDE SEQUENCE [LARGE SCALE GENOMIC DNA]</scope>
    <source>
        <strain evidence="2 3">CIRM-BRFM 1785</strain>
    </source>
</reference>
<evidence type="ECO:0000256" key="1">
    <source>
        <dbReference type="SAM" id="MobiDB-lite"/>
    </source>
</evidence>
<comment type="caution">
    <text evidence="2">The sequence shown here is derived from an EMBL/GenBank/DDBJ whole genome shotgun (WGS) entry which is preliminary data.</text>
</comment>